<dbReference type="Gene3D" id="3.90.580.10">
    <property type="entry name" value="Zinc finger, CHC2-type domain"/>
    <property type="match status" value="1"/>
</dbReference>
<keyword evidence="3" id="KW-0862">Zinc</keyword>
<dbReference type="Gene3D" id="3.90.980.10">
    <property type="entry name" value="DNA primase, catalytic core, N-terminal domain"/>
    <property type="match status" value="1"/>
</dbReference>
<reference evidence="6" key="1">
    <citation type="submission" date="2015-08" db="EMBL/GenBank/DDBJ databases">
        <title>Genome sequence of the strict anaerobe Clostridium homopropionicum LuHBu1 (DSM 5847T).</title>
        <authorList>
            <person name="Poehlein A."/>
            <person name="Beck M."/>
            <person name="Schiel-Bengelsdorf B."/>
            <person name="Bengelsdorf F.R."/>
            <person name="Daniel R."/>
            <person name="Duerre P."/>
        </authorList>
    </citation>
    <scope>NUCLEOTIDE SEQUENCE [LARGE SCALE GENOMIC DNA]</scope>
    <source>
        <strain evidence="6">DSM 5847</strain>
    </source>
</reference>
<dbReference type="SUPFAM" id="SSF56731">
    <property type="entry name" value="DNA primase core"/>
    <property type="match status" value="1"/>
</dbReference>
<dbReference type="PATRIC" id="fig|1121318.3.peg.2118"/>
<dbReference type="GO" id="GO:0003677">
    <property type="term" value="F:DNA binding"/>
    <property type="evidence" value="ECO:0007669"/>
    <property type="project" value="InterPro"/>
</dbReference>
<dbReference type="InterPro" id="IPR050219">
    <property type="entry name" value="DnaG_primase"/>
</dbReference>
<evidence type="ECO:0000313" key="5">
    <source>
        <dbReference type="EMBL" id="KOA19493.1"/>
    </source>
</evidence>
<dbReference type="Pfam" id="PF01807">
    <property type="entry name" value="Zn_ribbon_DnaG"/>
    <property type="match status" value="1"/>
</dbReference>
<dbReference type="SUPFAM" id="SSF57783">
    <property type="entry name" value="Zinc beta-ribbon"/>
    <property type="match status" value="1"/>
</dbReference>
<dbReference type="InterPro" id="IPR036977">
    <property type="entry name" value="DNA_primase_Znf_CHC2"/>
</dbReference>
<dbReference type="SMART" id="SM00400">
    <property type="entry name" value="ZnF_CHCC"/>
    <property type="match status" value="1"/>
</dbReference>
<name>A0A0L6Z9M2_9CLOT</name>
<dbReference type="CDD" id="cd01029">
    <property type="entry name" value="TOPRIM_primases"/>
    <property type="match status" value="1"/>
</dbReference>
<proteinExistence type="predicted"/>
<dbReference type="GO" id="GO:0003899">
    <property type="term" value="F:DNA-directed RNA polymerase activity"/>
    <property type="evidence" value="ECO:0007669"/>
    <property type="project" value="InterPro"/>
</dbReference>
<evidence type="ECO:0000256" key="1">
    <source>
        <dbReference type="ARBA" id="ARBA00022723"/>
    </source>
</evidence>
<dbReference type="GO" id="GO:0005737">
    <property type="term" value="C:cytoplasm"/>
    <property type="evidence" value="ECO:0007669"/>
    <property type="project" value="TreeGrafter"/>
</dbReference>
<sequence length="688" mass="78879">MNSSLDNIIAKKTSHDVGVLIFQYLNDIEPLIQQSLTAAKLKDFYRLKGKYNKGRFVCPFHSGADNPTSLSLNDNKRNFHCNACGKSGTYLEFIMYMQNFSGRNSLNEAKIFAANNFAGLNLGFNSIADFEQKLKDKILERYHKTNSLRYTDYCNIWLLPERYFSYTAESQGRQCQGEEQQIKPSFKVSPSNSTNKPGFILEALDLEMTIRHHKAQNIIDNGITDYDKAIQDAKNSKLINDFTQNADKLNSVDKLSDFMSKKYNIDIDTALRYGLIYFDKASQKQLYYSDFFMLNDRVLFPVQDHETGIVVGYQCRQTDLNAPKQYKYLNVTDYQDNLTANKNGTAFRNFVPFKPGNFLFNLYELKNKCINALWITEGIADAIKLSCMGYDAVSPGQANLTDFHIYLIDKYFGKDVVINLFFDNDDHKVGQSKSIAAAYRLWQFGFRNIRIISTFKELGKDITDCSVKLRDDNMLRLLISLWEKQAYSFTPASNEDLNTLLKTGLYTENEIICIDPRDINQMTNFAEAIVKHIDLKDMTYQQLAVLKKLCCFREEEIKILFNLSTKDYHDMQDTDETETAIKENSNINAGNAQEERNAGENLINISKAQLFHLKKRFDLDLIKKIDNECSKKQIAAIVGNIIKNKDFDVCDYIPKNESYHSSTGIAPITAVLDDGNFTPIYDDVSIPF</sequence>
<dbReference type="EMBL" id="LHUR01000023">
    <property type="protein sequence ID" value="KOA19493.1"/>
    <property type="molecule type" value="Genomic_DNA"/>
</dbReference>
<dbReference type="STRING" id="36844.SAMN04488501_11811"/>
<accession>A0A0L6Z9M2</accession>
<dbReference type="AlphaFoldDB" id="A0A0L6Z9M2"/>
<dbReference type="InterPro" id="IPR037068">
    <property type="entry name" value="DNA_primase_core_N_sf"/>
</dbReference>
<keyword evidence="6" id="KW-1185">Reference proteome</keyword>
<comment type="caution">
    <text evidence="5">The sequence shown here is derived from an EMBL/GenBank/DDBJ whole genome shotgun (WGS) entry which is preliminary data.</text>
</comment>
<evidence type="ECO:0000256" key="3">
    <source>
        <dbReference type="ARBA" id="ARBA00022833"/>
    </source>
</evidence>
<dbReference type="InterPro" id="IPR002694">
    <property type="entry name" value="Znf_CHC2"/>
</dbReference>
<evidence type="ECO:0000313" key="6">
    <source>
        <dbReference type="Proteomes" id="UP000037043"/>
    </source>
</evidence>
<dbReference type="PANTHER" id="PTHR30313:SF2">
    <property type="entry name" value="DNA PRIMASE"/>
    <property type="match status" value="1"/>
</dbReference>
<dbReference type="Proteomes" id="UP000037043">
    <property type="component" value="Unassembled WGS sequence"/>
</dbReference>
<dbReference type="InterPro" id="IPR034154">
    <property type="entry name" value="TOPRIM_DnaG/twinkle"/>
</dbReference>
<dbReference type="GO" id="GO:0008270">
    <property type="term" value="F:zinc ion binding"/>
    <property type="evidence" value="ECO:0007669"/>
    <property type="project" value="UniProtKB-KW"/>
</dbReference>
<dbReference type="GO" id="GO:0006269">
    <property type="term" value="P:DNA replication, synthesis of primer"/>
    <property type="evidence" value="ECO:0007669"/>
    <property type="project" value="TreeGrafter"/>
</dbReference>
<evidence type="ECO:0000259" key="4">
    <source>
        <dbReference type="SMART" id="SM00400"/>
    </source>
</evidence>
<keyword evidence="1" id="KW-0479">Metal-binding</keyword>
<protein>
    <submittedName>
        <fullName evidence="5">DNA primase</fullName>
    </submittedName>
</protein>
<evidence type="ECO:0000256" key="2">
    <source>
        <dbReference type="ARBA" id="ARBA00022771"/>
    </source>
</evidence>
<dbReference type="Gene3D" id="3.40.1360.10">
    <property type="match status" value="1"/>
</dbReference>
<keyword evidence="2" id="KW-0863">Zinc-finger</keyword>
<gene>
    <name evidence="5" type="primary">dnaG_2</name>
    <name evidence="5" type="ORF">CLHOM_21010</name>
</gene>
<organism evidence="5 6">
    <name type="scientific">Clostridium homopropionicum DSM 5847</name>
    <dbReference type="NCBI Taxonomy" id="1121318"/>
    <lineage>
        <taxon>Bacteria</taxon>
        <taxon>Bacillati</taxon>
        <taxon>Bacillota</taxon>
        <taxon>Clostridia</taxon>
        <taxon>Eubacteriales</taxon>
        <taxon>Clostridiaceae</taxon>
        <taxon>Clostridium</taxon>
    </lineage>
</organism>
<feature type="domain" description="Zinc finger CHC2-type" evidence="4">
    <location>
        <begin position="58"/>
        <end position="110"/>
    </location>
</feature>
<dbReference type="PANTHER" id="PTHR30313">
    <property type="entry name" value="DNA PRIMASE"/>
    <property type="match status" value="1"/>
</dbReference>
<dbReference type="RefSeq" id="WP_052221638.1">
    <property type="nucleotide sequence ID" value="NZ_LHUR01000023.1"/>
</dbReference>